<dbReference type="AlphaFoldDB" id="A0A2H0XW27"/>
<comment type="caution">
    <text evidence="1">The sequence shown here is derived from an EMBL/GenBank/DDBJ whole genome shotgun (WGS) entry which is preliminary data.</text>
</comment>
<proteinExistence type="predicted"/>
<accession>A0A2H0XW27</accession>
<reference evidence="1 2" key="1">
    <citation type="submission" date="2017-09" db="EMBL/GenBank/DDBJ databases">
        <title>Depth-based differentiation of microbial function through sediment-hosted aquifers and enrichment of novel symbionts in the deep terrestrial subsurface.</title>
        <authorList>
            <person name="Probst A.J."/>
            <person name="Ladd B."/>
            <person name="Jarett J.K."/>
            <person name="Geller-Mcgrath D.E."/>
            <person name="Sieber C.M."/>
            <person name="Emerson J.B."/>
            <person name="Anantharaman K."/>
            <person name="Thomas B.C."/>
            <person name="Malmstrom R."/>
            <person name="Stieglmeier M."/>
            <person name="Klingl A."/>
            <person name="Woyke T."/>
            <person name="Ryan C.M."/>
            <person name="Banfield J.F."/>
        </authorList>
    </citation>
    <scope>NUCLEOTIDE SEQUENCE [LARGE SCALE GENOMIC DNA]</scope>
    <source>
        <strain evidence="1">CG08_land_8_20_14_0_20_45_16</strain>
    </source>
</reference>
<gene>
    <name evidence="1" type="ORF">COT42_08405</name>
</gene>
<organism evidence="1 2">
    <name type="scientific">Candidatus Saganbacteria bacterium CG08_land_8_20_14_0_20_45_16</name>
    <dbReference type="NCBI Taxonomy" id="2014293"/>
    <lineage>
        <taxon>Bacteria</taxon>
        <taxon>Bacillati</taxon>
        <taxon>Saganbacteria</taxon>
    </lineage>
</organism>
<dbReference type="EMBL" id="PEYM01000137">
    <property type="protein sequence ID" value="PIS28339.1"/>
    <property type="molecule type" value="Genomic_DNA"/>
</dbReference>
<dbReference type="Proteomes" id="UP000231343">
    <property type="component" value="Unassembled WGS sequence"/>
</dbReference>
<evidence type="ECO:0000313" key="1">
    <source>
        <dbReference type="EMBL" id="PIS28339.1"/>
    </source>
</evidence>
<sequence>MTAHNRTDNLGRMAEKALREAVKKALDEHKRLGVPSVYMQNGKIVYLLPSGKVVSAPPKTKLAKKHS</sequence>
<evidence type="ECO:0000313" key="2">
    <source>
        <dbReference type="Proteomes" id="UP000231343"/>
    </source>
</evidence>
<name>A0A2H0XW27_UNCSA</name>
<protein>
    <submittedName>
        <fullName evidence="1">Uncharacterized protein</fullName>
    </submittedName>
</protein>